<evidence type="ECO:0000313" key="1">
    <source>
        <dbReference type="EMBL" id="TQD68655.1"/>
    </source>
</evidence>
<comment type="caution">
    <text evidence="1">The sequence shown here is derived from an EMBL/GenBank/DDBJ whole genome shotgun (WGS) entry which is preliminary data.</text>
</comment>
<dbReference type="AlphaFoldDB" id="A0A540K310"/>
<accession>A0A540K310</accession>
<dbReference type="Proteomes" id="UP000315295">
    <property type="component" value="Unassembled WGS sequence"/>
</dbReference>
<keyword evidence="2" id="KW-1185">Reference proteome</keyword>
<protein>
    <submittedName>
        <fullName evidence="1">Uncharacterized protein</fullName>
    </submittedName>
</protein>
<evidence type="ECO:0000313" key="2">
    <source>
        <dbReference type="Proteomes" id="UP000315295"/>
    </source>
</evidence>
<sequence>MFLIVGRFFYRCDCHSALISWEDKAAFRHKAILAIRRGGFYAFKHAKTSLDSLFPKKPEWHKNVPPGSLLCCFDKGYNSGKFTKSTHSRRSLV</sequence>
<name>A0A540K310_MALBA</name>
<reference evidence="1 2" key="1">
    <citation type="journal article" date="2019" name="G3 (Bethesda)">
        <title>Sequencing of a Wild Apple (Malus baccata) Genome Unravels the Differences Between Cultivated and Wild Apple Species Regarding Disease Resistance and Cold Tolerance.</title>
        <authorList>
            <person name="Chen X."/>
        </authorList>
    </citation>
    <scope>NUCLEOTIDE SEQUENCE [LARGE SCALE GENOMIC DNA]</scope>
    <source>
        <strain evidence="2">cv. Shandingzi</strain>
        <tissue evidence="1">Leaves</tissue>
    </source>
</reference>
<organism evidence="1 2">
    <name type="scientific">Malus baccata</name>
    <name type="common">Siberian crab apple</name>
    <name type="synonym">Pyrus baccata</name>
    <dbReference type="NCBI Taxonomy" id="106549"/>
    <lineage>
        <taxon>Eukaryota</taxon>
        <taxon>Viridiplantae</taxon>
        <taxon>Streptophyta</taxon>
        <taxon>Embryophyta</taxon>
        <taxon>Tracheophyta</taxon>
        <taxon>Spermatophyta</taxon>
        <taxon>Magnoliopsida</taxon>
        <taxon>eudicotyledons</taxon>
        <taxon>Gunneridae</taxon>
        <taxon>Pentapetalae</taxon>
        <taxon>rosids</taxon>
        <taxon>fabids</taxon>
        <taxon>Rosales</taxon>
        <taxon>Rosaceae</taxon>
        <taxon>Amygdaloideae</taxon>
        <taxon>Maleae</taxon>
        <taxon>Malus</taxon>
    </lineage>
</organism>
<proteinExistence type="predicted"/>
<dbReference type="EMBL" id="VIEB01012836">
    <property type="protein sequence ID" value="TQD68655.1"/>
    <property type="molecule type" value="Genomic_DNA"/>
</dbReference>
<gene>
    <name evidence="1" type="ORF">C1H46_045812</name>
</gene>